<evidence type="ECO:0000256" key="1">
    <source>
        <dbReference type="SAM" id="Phobius"/>
    </source>
</evidence>
<dbReference type="KEGG" id="tbg:TbgDal_VII506"/>
<keyword evidence="1" id="KW-1133">Transmembrane helix</keyword>
<evidence type="ECO:0000313" key="3">
    <source>
        <dbReference type="Proteomes" id="UP000002316"/>
    </source>
</evidence>
<dbReference type="Proteomes" id="UP000002316">
    <property type="component" value="Chromosome 7"/>
</dbReference>
<dbReference type="GeneID" id="23862741"/>
<organism evidence="2 3">
    <name type="scientific">Trypanosoma brucei gambiense (strain MHOM/CI/86/DAL972)</name>
    <dbReference type="NCBI Taxonomy" id="679716"/>
    <lineage>
        <taxon>Eukaryota</taxon>
        <taxon>Discoba</taxon>
        <taxon>Euglenozoa</taxon>
        <taxon>Kinetoplastea</taxon>
        <taxon>Metakinetoplastina</taxon>
        <taxon>Trypanosomatida</taxon>
        <taxon>Trypanosomatidae</taxon>
        <taxon>Trypanosoma</taxon>
    </lineage>
</organism>
<feature type="transmembrane region" description="Helical" evidence="1">
    <location>
        <begin position="66"/>
        <end position="88"/>
    </location>
</feature>
<gene>
    <name evidence="2" type="ORF">TbgDal_VII506</name>
</gene>
<proteinExistence type="predicted"/>
<evidence type="ECO:0000313" key="2">
    <source>
        <dbReference type="EMBL" id="CBH12591.1"/>
    </source>
</evidence>
<dbReference type="EMBL" id="FN554970">
    <property type="protein sequence ID" value="CBH12591.1"/>
    <property type="molecule type" value="Genomic_DNA"/>
</dbReference>
<accession>C9ZT56</accession>
<keyword evidence="1" id="KW-0812">Transmembrane</keyword>
<sequence>MKEIKEKRRKKRRSLSNIIQYLFLVPPFSVSAKFFLILPHIKYGNIYIYICNLPSLSRYPPRPRPLLLYFLFCPPFLILFVLHLPSFLHSSVPPFLFFFNTFRLRPSVSK</sequence>
<dbReference type="AlphaFoldDB" id="C9ZT56"/>
<keyword evidence="1" id="KW-0472">Membrane</keyword>
<protein>
    <submittedName>
        <fullName evidence="2">Uncharacterized protein</fullName>
    </submittedName>
</protein>
<dbReference type="RefSeq" id="XP_011774871.1">
    <property type="nucleotide sequence ID" value="XM_011776569.1"/>
</dbReference>
<reference evidence="3" key="1">
    <citation type="journal article" date="2010" name="PLoS Negl. Trop. Dis.">
        <title>The genome sequence of Trypanosoma brucei gambiense, causative agent of chronic human african trypanosomiasis.</title>
        <authorList>
            <person name="Jackson A.P."/>
            <person name="Sanders M."/>
            <person name="Berry A."/>
            <person name="McQuillan J."/>
            <person name="Aslett M.A."/>
            <person name="Quail M.A."/>
            <person name="Chukualim B."/>
            <person name="Capewell P."/>
            <person name="MacLeod A."/>
            <person name="Melville S.E."/>
            <person name="Gibson W."/>
            <person name="Barry J.D."/>
            <person name="Berriman M."/>
            <person name="Hertz-Fowler C."/>
        </authorList>
    </citation>
    <scope>NUCLEOTIDE SEQUENCE [LARGE SCALE GENOMIC DNA]</scope>
    <source>
        <strain evidence="3">MHOM/CI/86/DAL972</strain>
    </source>
</reference>
<name>C9ZT56_TRYB9</name>